<evidence type="ECO:0000256" key="4">
    <source>
        <dbReference type="ARBA" id="ARBA00023004"/>
    </source>
</evidence>
<proteinExistence type="predicted"/>
<evidence type="ECO:0000256" key="7">
    <source>
        <dbReference type="SAM" id="Phobius"/>
    </source>
</evidence>
<dbReference type="InterPro" id="IPR052378">
    <property type="entry name" value="NosR_regulator"/>
</dbReference>
<dbReference type="GO" id="GO:0005886">
    <property type="term" value="C:plasma membrane"/>
    <property type="evidence" value="ECO:0007669"/>
    <property type="project" value="UniProtKB-SubCell"/>
</dbReference>
<evidence type="ECO:0000259" key="8">
    <source>
        <dbReference type="PROSITE" id="PS51379"/>
    </source>
</evidence>
<dbReference type="AlphaFoldDB" id="A0AA48GW27"/>
<evidence type="ECO:0000256" key="1">
    <source>
        <dbReference type="ARBA" id="ARBA00004236"/>
    </source>
</evidence>
<reference evidence="9" key="1">
    <citation type="journal article" date="2023" name="Int. J. Syst. Evol. Microbiol.">
        <title>Mesoterricola silvestris gen. nov., sp. nov., Mesoterricola sediminis sp. nov., Geothrix oryzae sp. nov., Geothrix edaphica sp. nov., Geothrix rubra sp. nov., and Geothrix limicola sp. nov., six novel members of Acidobacteriota isolated from soils.</title>
        <authorList>
            <person name="Itoh H."/>
            <person name="Sugisawa Y."/>
            <person name="Mise K."/>
            <person name="Xu Z."/>
            <person name="Kuniyasu M."/>
            <person name="Ushijima N."/>
            <person name="Kawano K."/>
            <person name="Kobayashi E."/>
            <person name="Shiratori Y."/>
            <person name="Masuda Y."/>
            <person name="Senoo K."/>
        </authorList>
    </citation>
    <scope>NUCLEOTIDE SEQUENCE</scope>
    <source>
        <strain evidence="9">W786</strain>
    </source>
</reference>
<protein>
    <submittedName>
        <fullName evidence="9">(Fe-S)-binding protein</fullName>
    </submittedName>
</protein>
<sequence length="328" mass="36360">MAKSSWLKPFPWRHAVQAAFLGLCAWIGVEFHLFMTWCADPANAAYVPHPPGAEAFLPISALLSLKYWILTGRICELHPAGFFVFVAVLLVALLLRKAFCAWICPVGTLGELLERLGARILPRRFAPPRWVDLPLRGLKYLLLAFFAWTTLRMDLPALGAFLYSPFNAAADLRMYGFFAHISPTTFTVIALLALLGLAVENAWCRYLCPYGALLGLLAFASPLKIRREAATCTGCRKCTRACPARIQVHAVRTVRTDDCSACYRCVAACPEKATLRMNAPGGRAVPTWLFAVLVLALFGGVTGFAMATGQWRTVITPQDYRQLYLEDR</sequence>
<gene>
    <name evidence="9" type="primary">yccM-2</name>
    <name evidence="9" type="ORF">METESE_04230</name>
</gene>
<dbReference type="PROSITE" id="PS51379">
    <property type="entry name" value="4FE4S_FER_2"/>
    <property type="match status" value="2"/>
</dbReference>
<keyword evidence="4" id="KW-0408">Iron</keyword>
<keyword evidence="7" id="KW-0812">Transmembrane</keyword>
<keyword evidence="5" id="KW-0411">Iron-sulfur</keyword>
<accession>A0AA48GW27</accession>
<evidence type="ECO:0000256" key="2">
    <source>
        <dbReference type="ARBA" id="ARBA00022475"/>
    </source>
</evidence>
<keyword evidence="2" id="KW-1003">Cell membrane</keyword>
<evidence type="ECO:0000256" key="6">
    <source>
        <dbReference type="ARBA" id="ARBA00023136"/>
    </source>
</evidence>
<feature type="domain" description="4Fe-4S ferredoxin-type" evidence="8">
    <location>
        <begin position="250"/>
        <end position="280"/>
    </location>
</feature>
<evidence type="ECO:0000256" key="3">
    <source>
        <dbReference type="ARBA" id="ARBA00022723"/>
    </source>
</evidence>
<dbReference type="InterPro" id="IPR017900">
    <property type="entry name" value="4Fe4S_Fe_S_CS"/>
</dbReference>
<dbReference type="Proteomes" id="UP001228113">
    <property type="component" value="Chromosome"/>
</dbReference>
<dbReference type="GO" id="GO:0046872">
    <property type="term" value="F:metal ion binding"/>
    <property type="evidence" value="ECO:0007669"/>
    <property type="project" value="UniProtKB-KW"/>
</dbReference>
<feature type="domain" description="4Fe-4S ferredoxin-type" evidence="8">
    <location>
        <begin position="223"/>
        <end position="243"/>
    </location>
</feature>
<dbReference type="Pfam" id="PF13237">
    <property type="entry name" value="Fer4_10"/>
    <property type="match status" value="1"/>
</dbReference>
<feature type="transmembrane region" description="Helical" evidence="7">
    <location>
        <begin position="175"/>
        <end position="197"/>
    </location>
</feature>
<dbReference type="PROSITE" id="PS00198">
    <property type="entry name" value="4FE4S_FER_1"/>
    <property type="match status" value="1"/>
</dbReference>
<dbReference type="Pfam" id="PF12801">
    <property type="entry name" value="Fer4_5"/>
    <property type="match status" value="2"/>
</dbReference>
<dbReference type="PANTHER" id="PTHR30224">
    <property type="entry name" value="ELECTRON TRANSPORT PROTEIN"/>
    <property type="match status" value="1"/>
</dbReference>
<feature type="transmembrane region" description="Helical" evidence="7">
    <location>
        <begin position="203"/>
        <end position="220"/>
    </location>
</feature>
<keyword evidence="3" id="KW-0479">Metal-binding</keyword>
<name>A0AA48GW27_9BACT</name>
<dbReference type="PANTHER" id="PTHR30224:SF4">
    <property type="entry name" value="ELECTRON TRANSPORT PROTEIN YCCM-RELATED"/>
    <property type="match status" value="1"/>
</dbReference>
<feature type="transmembrane region" description="Helical" evidence="7">
    <location>
        <begin position="140"/>
        <end position="163"/>
    </location>
</feature>
<comment type="subcellular location">
    <subcellularLocation>
        <location evidence="1">Cell membrane</location>
    </subcellularLocation>
</comment>
<dbReference type="GO" id="GO:0051536">
    <property type="term" value="F:iron-sulfur cluster binding"/>
    <property type="evidence" value="ECO:0007669"/>
    <property type="project" value="UniProtKB-KW"/>
</dbReference>
<evidence type="ECO:0000256" key="5">
    <source>
        <dbReference type="ARBA" id="ARBA00023014"/>
    </source>
</evidence>
<dbReference type="SUPFAM" id="SSF54862">
    <property type="entry name" value="4Fe-4S ferredoxins"/>
    <property type="match status" value="1"/>
</dbReference>
<dbReference type="InterPro" id="IPR017896">
    <property type="entry name" value="4Fe4S_Fe-S-bd"/>
</dbReference>
<dbReference type="KEGG" id="msea:METESE_04230"/>
<feature type="transmembrane region" description="Helical" evidence="7">
    <location>
        <begin position="285"/>
        <end position="307"/>
    </location>
</feature>
<evidence type="ECO:0000313" key="9">
    <source>
        <dbReference type="EMBL" id="BDU75465.1"/>
    </source>
</evidence>
<dbReference type="Gene3D" id="3.30.70.20">
    <property type="match status" value="1"/>
</dbReference>
<keyword evidence="10" id="KW-1185">Reference proteome</keyword>
<feature type="transmembrane region" description="Helical" evidence="7">
    <location>
        <begin position="82"/>
        <end position="104"/>
    </location>
</feature>
<organism evidence="9 10">
    <name type="scientific">Mesoterricola sediminis</name>
    <dbReference type="NCBI Taxonomy" id="2927980"/>
    <lineage>
        <taxon>Bacteria</taxon>
        <taxon>Pseudomonadati</taxon>
        <taxon>Acidobacteriota</taxon>
        <taxon>Holophagae</taxon>
        <taxon>Holophagales</taxon>
        <taxon>Holophagaceae</taxon>
        <taxon>Mesoterricola</taxon>
    </lineage>
</organism>
<keyword evidence="7" id="KW-1133">Transmembrane helix</keyword>
<dbReference type="EMBL" id="AP027081">
    <property type="protein sequence ID" value="BDU75465.1"/>
    <property type="molecule type" value="Genomic_DNA"/>
</dbReference>
<keyword evidence="6 7" id="KW-0472">Membrane</keyword>
<evidence type="ECO:0000313" key="10">
    <source>
        <dbReference type="Proteomes" id="UP001228113"/>
    </source>
</evidence>